<evidence type="ECO:0000313" key="8">
    <source>
        <dbReference type="Proteomes" id="UP000824089"/>
    </source>
</evidence>
<dbReference type="CDD" id="cd15904">
    <property type="entry name" value="TSPO_MBR"/>
    <property type="match status" value="1"/>
</dbReference>
<evidence type="ECO:0000256" key="2">
    <source>
        <dbReference type="ARBA" id="ARBA00007524"/>
    </source>
</evidence>
<gene>
    <name evidence="7" type="ORF">IAD50_08945</name>
</gene>
<proteinExistence type="inferred from homology"/>
<keyword evidence="3 6" id="KW-0812">Transmembrane</keyword>
<dbReference type="InterPro" id="IPR038330">
    <property type="entry name" value="TspO/MBR-related_sf"/>
</dbReference>
<feature type="transmembrane region" description="Helical" evidence="6">
    <location>
        <begin position="83"/>
        <end position="101"/>
    </location>
</feature>
<dbReference type="FunFam" id="1.20.1260.100:FF:000001">
    <property type="entry name" value="translocator protein 2"/>
    <property type="match status" value="1"/>
</dbReference>
<feature type="transmembrane region" description="Helical" evidence="6">
    <location>
        <begin position="50"/>
        <end position="71"/>
    </location>
</feature>
<name>A0A9D1I9G0_9CLOT</name>
<protein>
    <submittedName>
        <fullName evidence="7">Tryptophan-rich sensory protein</fullName>
    </submittedName>
</protein>
<feature type="transmembrane region" description="Helical" evidence="6">
    <location>
        <begin position="12"/>
        <end position="30"/>
    </location>
</feature>
<evidence type="ECO:0000256" key="5">
    <source>
        <dbReference type="ARBA" id="ARBA00023136"/>
    </source>
</evidence>
<dbReference type="Proteomes" id="UP000824089">
    <property type="component" value="Unassembled WGS sequence"/>
</dbReference>
<accession>A0A9D1I9G0</accession>
<comment type="subcellular location">
    <subcellularLocation>
        <location evidence="1">Membrane</location>
        <topology evidence="1">Multi-pass membrane protein</topology>
    </subcellularLocation>
</comment>
<sequence>MSPNTKKRIKIYCISILIPLAVGGLSALLTRNGMEKYAALSRPPLSPPAILFPIVWAVLYILMGISAARIFENSNGPERKKALWLYAVQLIFNFFWSIFFFGAGLRLLALIWLFLLLLIVILMYFAFDKISHGAAYLQIPYVLWLCFAAYLNFGTWFLNR</sequence>
<keyword evidence="4 6" id="KW-1133">Transmembrane helix</keyword>
<organism evidence="7 8">
    <name type="scientific">Candidatus Egerieisoma faecipullorum</name>
    <dbReference type="NCBI Taxonomy" id="2840963"/>
    <lineage>
        <taxon>Bacteria</taxon>
        <taxon>Bacillati</taxon>
        <taxon>Bacillota</taxon>
        <taxon>Clostridia</taxon>
        <taxon>Eubacteriales</taxon>
        <taxon>Clostridiaceae</taxon>
        <taxon>Clostridiaceae incertae sedis</taxon>
        <taxon>Candidatus Egerieisoma</taxon>
    </lineage>
</organism>
<evidence type="ECO:0000256" key="1">
    <source>
        <dbReference type="ARBA" id="ARBA00004141"/>
    </source>
</evidence>
<dbReference type="PANTHER" id="PTHR10057">
    <property type="entry name" value="PERIPHERAL-TYPE BENZODIAZEPINE RECEPTOR"/>
    <property type="match status" value="1"/>
</dbReference>
<dbReference type="InterPro" id="IPR004307">
    <property type="entry name" value="TspO_MBR"/>
</dbReference>
<dbReference type="Gene3D" id="1.20.1260.100">
    <property type="entry name" value="TspO/MBR protein"/>
    <property type="match status" value="1"/>
</dbReference>
<dbReference type="EMBL" id="DVMM01000199">
    <property type="protein sequence ID" value="HIU30404.1"/>
    <property type="molecule type" value="Genomic_DNA"/>
</dbReference>
<evidence type="ECO:0000256" key="4">
    <source>
        <dbReference type="ARBA" id="ARBA00022989"/>
    </source>
</evidence>
<dbReference type="PIRSF" id="PIRSF005859">
    <property type="entry name" value="PBR"/>
    <property type="match status" value="1"/>
</dbReference>
<comment type="caution">
    <text evidence="7">The sequence shown here is derived from an EMBL/GenBank/DDBJ whole genome shotgun (WGS) entry which is preliminary data.</text>
</comment>
<comment type="similarity">
    <text evidence="2">Belongs to the TspO/BZRP family.</text>
</comment>
<feature type="transmembrane region" description="Helical" evidence="6">
    <location>
        <begin position="107"/>
        <end position="127"/>
    </location>
</feature>
<evidence type="ECO:0000256" key="3">
    <source>
        <dbReference type="ARBA" id="ARBA00022692"/>
    </source>
</evidence>
<dbReference type="Pfam" id="PF03073">
    <property type="entry name" value="TspO_MBR"/>
    <property type="match status" value="1"/>
</dbReference>
<dbReference type="AlphaFoldDB" id="A0A9D1I9G0"/>
<reference evidence="7" key="1">
    <citation type="submission" date="2020-10" db="EMBL/GenBank/DDBJ databases">
        <authorList>
            <person name="Gilroy R."/>
        </authorList>
    </citation>
    <scope>NUCLEOTIDE SEQUENCE</scope>
    <source>
        <strain evidence="7">CHK195-4489</strain>
    </source>
</reference>
<keyword evidence="5 6" id="KW-0472">Membrane</keyword>
<reference evidence="7" key="2">
    <citation type="journal article" date="2021" name="PeerJ">
        <title>Extensive microbial diversity within the chicken gut microbiome revealed by metagenomics and culture.</title>
        <authorList>
            <person name="Gilroy R."/>
            <person name="Ravi A."/>
            <person name="Getino M."/>
            <person name="Pursley I."/>
            <person name="Horton D.L."/>
            <person name="Alikhan N.F."/>
            <person name="Baker D."/>
            <person name="Gharbi K."/>
            <person name="Hall N."/>
            <person name="Watson M."/>
            <person name="Adriaenssens E.M."/>
            <person name="Foster-Nyarko E."/>
            <person name="Jarju S."/>
            <person name="Secka A."/>
            <person name="Antonio M."/>
            <person name="Oren A."/>
            <person name="Chaudhuri R.R."/>
            <person name="La Ragione R."/>
            <person name="Hildebrand F."/>
            <person name="Pallen M.J."/>
        </authorList>
    </citation>
    <scope>NUCLEOTIDE SEQUENCE</scope>
    <source>
        <strain evidence="7">CHK195-4489</strain>
    </source>
</reference>
<dbReference type="GO" id="GO:0016020">
    <property type="term" value="C:membrane"/>
    <property type="evidence" value="ECO:0007669"/>
    <property type="project" value="UniProtKB-SubCell"/>
</dbReference>
<feature type="transmembrane region" description="Helical" evidence="6">
    <location>
        <begin position="139"/>
        <end position="158"/>
    </location>
</feature>
<dbReference type="PANTHER" id="PTHR10057:SF0">
    <property type="entry name" value="TRANSLOCATOR PROTEIN"/>
    <property type="match status" value="1"/>
</dbReference>
<dbReference type="GO" id="GO:0033013">
    <property type="term" value="P:tetrapyrrole metabolic process"/>
    <property type="evidence" value="ECO:0007669"/>
    <property type="project" value="UniProtKB-ARBA"/>
</dbReference>
<evidence type="ECO:0000256" key="6">
    <source>
        <dbReference type="SAM" id="Phobius"/>
    </source>
</evidence>
<evidence type="ECO:0000313" key="7">
    <source>
        <dbReference type="EMBL" id="HIU30404.1"/>
    </source>
</evidence>